<dbReference type="EMBL" id="MU006791">
    <property type="protein sequence ID" value="KAF2638076.1"/>
    <property type="molecule type" value="Genomic_DNA"/>
</dbReference>
<feature type="compositionally biased region" description="Basic and acidic residues" evidence="2">
    <location>
        <begin position="200"/>
        <end position="216"/>
    </location>
</feature>
<keyword evidence="4" id="KW-0238">DNA-binding</keyword>
<dbReference type="GO" id="GO:0016035">
    <property type="term" value="C:zeta DNA polymerase complex"/>
    <property type="evidence" value="ECO:0007669"/>
    <property type="project" value="TreeGrafter"/>
</dbReference>
<dbReference type="InterPro" id="IPR003511">
    <property type="entry name" value="HORMA_dom"/>
</dbReference>
<dbReference type="Proteomes" id="UP000799753">
    <property type="component" value="Unassembled WGS sequence"/>
</dbReference>
<feature type="region of interest" description="Disordered" evidence="2">
    <location>
        <begin position="174"/>
        <end position="220"/>
    </location>
</feature>
<dbReference type="PANTHER" id="PTHR11842">
    <property type="entry name" value="MITOTIC SPINDLE ASSEMBLY CHECKPOINT PROTEIN MAD2"/>
    <property type="match status" value="1"/>
</dbReference>
<organism evidence="4 5">
    <name type="scientific">Massarina eburnea CBS 473.64</name>
    <dbReference type="NCBI Taxonomy" id="1395130"/>
    <lineage>
        <taxon>Eukaryota</taxon>
        <taxon>Fungi</taxon>
        <taxon>Dikarya</taxon>
        <taxon>Ascomycota</taxon>
        <taxon>Pezizomycotina</taxon>
        <taxon>Dothideomycetes</taxon>
        <taxon>Pleosporomycetidae</taxon>
        <taxon>Pleosporales</taxon>
        <taxon>Massarineae</taxon>
        <taxon>Massarinaceae</taxon>
        <taxon>Massarina</taxon>
    </lineage>
</organism>
<gene>
    <name evidence="4" type="ORF">P280DRAFT_471735</name>
</gene>
<dbReference type="InterPro" id="IPR045091">
    <property type="entry name" value="Mad2-like"/>
</dbReference>
<dbReference type="OrthoDB" id="21254at2759"/>
<feature type="compositionally biased region" description="Pro residues" evidence="2">
    <location>
        <begin position="175"/>
        <end position="187"/>
    </location>
</feature>
<evidence type="ECO:0000259" key="3">
    <source>
        <dbReference type="PROSITE" id="PS50815"/>
    </source>
</evidence>
<sequence>MATLLSTLAAFTHFLTAYTHTLLCLRTLYPRASFVRARFHNTAVYQSRHPLVCEWIRDAIAAVRDELLAGSVARIAIVIYNYDAGGGERGSARVMERYMVDVGSLPVVDKRERNTDIEWDDARGEEGDSDVDVDLSEQFRAALVSLTSRCAQLAPLPSSHCSFNISLELKDEPAVDPPLPHPQPWVPVQPSLQKTGRKGAAPDEHGAAEQEGRDLGGAKVTPVRTVEAGVFRFETWIEEAKAKFDMRLDPEPQNRAPVQNYL</sequence>
<evidence type="ECO:0000313" key="5">
    <source>
        <dbReference type="Proteomes" id="UP000799753"/>
    </source>
</evidence>
<dbReference type="GO" id="GO:0003677">
    <property type="term" value="F:DNA binding"/>
    <property type="evidence" value="ECO:0007669"/>
    <property type="project" value="UniProtKB-KW"/>
</dbReference>
<proteinExistence type="inferred from homology"/>
<evidence type="ECO:0000313" key="4">
    <source>
        <dbReference type="EMBL" id="KAF2638076.1"/>
    </source>
</evidence>
<dbReference type="AlphaFoldDB" id="A0A6A6RRJ4"/>
<comment type="similarity">
    <text evidence="1">Belongs to the MAD2 family.</text>
</comment>
<keyword evidence="5" id="KW-1185">Reference proteome</keyword>
<dbReference type="InterPro" id="IPR036570">
    <property type="entry name" value="HORMA_dom_sf"/>
</dbReference>
<evidence type="ECO:0000256" key="1">
    <source>
        <dbReference type="ARBA" id="ARBA00010348"/>
    </source>
</evidence>
<dbReference type="Gene3D" id="3.30.900.10">
    <property type="entry name" value="HORMA domain"/>
    <property type="match status" value="1"/>
</dbReference>
<accession>A0A6A6RRJ4</accession>
<dbReference type="PANTHER" id="PTHR11842:SF10">
    <property type="entry name" value="MITOTIC SPINDLE ASSEMBLY CHECKPOINT PROTEIN MAD2B"/>
    <property type="match status" value="1"/>
</dbReference>
<evidence type="ECO:0000256" key="2">
    <source>
        <dbReference type="SAM" id="MobiDB-lite"/>
    </source>
</evidence>
<feature type="domain" description="HORMA" evidence="3">
    <location>
        <begin position="5"/>
        <end position="237"/>
    </location>
</feature>
<reference evidence="4" key="1">
    <citation type="journal article" date="2020" name="Stud. Mycol.">
        <title>101 Dothideomycetes genomes: a test case for predicting lifestyles and emergence of pathogens.</title>
        <authorList>
            <person name="Haridas S."/>
            <person name="Albert R."/>
            <person name="Binder M."/>
            <person name="Bloem J."/>
            <person name="Labutti K."/>
            <person name="Salamov A."/>
            <person name="Andreopoulos B."/>
            <person name="Baker S."/>
            <person name="Barry K."/>
            <person name="Bills G."/>
            <person name="Bluhm B."/>
            <person name="Cannon C."/>
            <person name="Castanera R."/>
            <person name="Culley D."/>
            <person name="Daum C."/>
            <person name="Ezra D."/>
            <person name="Gonzalez J."/>
            <person name="Henrissat B."/>
            <person name="Kuo A."/>
            <person name="Liang C."/>
            <person name="Lipzen A."/>
            <person name="Lutzoni F."/>
            <person name="Magnuson J."/>
            <person name="Mondo S."/>
            <person name="Nolan M."/>
            <person name="Ohm R."/>
            <person name="Pangilinan J."/>
            <person name="Park H.-J."/>
            <person name="Ramirez L."/>
            <person name="Alfaro M."/>
            <person name="Sun H."/>
            <person name="Tritt A."/>
            <person name="Yoshinaga Y."/>
            <person name="Zwiers L.-H."/>
            <person name="Turgeon B."/>
            <person name="Goodwin S."/>
            <person name="Spatafora J."/>
            <person name="Crous P."/>
            <person name="Grigoriev I."/>
        </authorList>
    </citation>
    <scope>NUCLEOTIDE SEQUENCE</scope>
    <source>
        <strain evidence="4">CBS 473.64</strain>
    </source>
</reference>
<protein>
    <submittedName>
        <fullName evidence="4">DNA-binding protein</fullName>
    </submittedName>
</protein>
<name>A0A6A6RRJ4_9PLEO</name>
<dbReference type="PROSITE" id="PS50815">
    <property type="entry name" value="HORMA"/>
    <property type="match status" value="1"/>
</dbReference>
<dbReference type="SUPFAM" id="SSF56019">
    <property type="entry name" value="The spindle assembly checkpoint protein mad2"/>
    <property type="match status" value="1"/>
</dbReference>